<dbReference type="PROSITE" id="PS51470">
    <property type="entry name" value="FG_GAP"/>
    <property type="match status" value="2"/>
</dbReference>
<feature type="repeat" description="FG-GAP" evidence="13">
    <location>
        <begin position="854"/>
        <end position="911"/>
    </location>
</feature>
<dbReference type="Proteomes" id="UP001473302">
    <property type="component" value="Unassembled WGS sequence"/>
</dbReference>
<keyword evidence="5" id="KW-0964">Secreted</keyword>
<dbReference type="SMART" id="SM00248">
    <property type="entry name" value="ANK"/>
    <property type="match status" value="7"/>
</dbReference>
<protein>
    <recommendedName>
        <fullName evidence="4">Phosphatidylinositol-glycan-specific phospholipase D</fullName>
        <ecNumber evidence="3">3.1.4.50</ecNumber>
    </recommendedName>
    <alternativeName>
        <fullName evidence="10">Glycosyl-phosphatidylinositol-specific phospholipase D</fullName>
    </alternativeName>
</protein>
<feature type="domain" description="Phospholipase C/D" evidence="14">
    <location>
        <begin position="434"/>
        <end position="612"/>
    </location>
</feature>
<name>A0ABP9Z605_9FUNG</name>
<keyword evidence="9" id="KW-0325">Glycoprotein</keyword>
<keyword evidence="16" id="KW-1185">Reference proteome</keyword>
<dbReference type="EMBL" id="BAABUK010000021">
    <property type="protein sequence ID" value="GAA5814558.1"/>
    <property type="molecule type" value="Genomic_DNA"/>
</dbReference>
<evidence type="ECO:0000256" key="3">
    <source>
        <dbReference type="ARBA" id="ARBA00012284"/>
    </source>
</evidence>
<dbReference type="Pfam" id="PF00882">
    <property type="entry name" value="Zn_dep_PLPC"/>
    <property type="match status" value="1"/>
</dbReference>
<reference evidence="15 16" key="1">
    <citation type="submission" date="2024-04" db="EMBL/GenBank/DDBJ databases">
        <title>genome sequences of Mucor flavus KT1a and Helicostylum pulchrum KT1b strains isolated from the surface of a dry-aged beef.</title>
        <authorList>
            <person name="Toyotome T."/>
            <person name="Hosono M."/>
            <person name="Torimaru M."/>
            <person name="Fukuda K."/>
            <person name="Mikami N."/>
        </authorList>
    </citation>
    <scope>NUCLEOTIDE SEQUENCE [LARGE SCALE GENOMIC DNA]</scope>
    <source>
        <strain evidence="15 16">KT1a</strain>
    </source>
</reference>
<organism evidence="15 16">
    <name type="scientific">Mucor flavus</name>
    <dbReference type="NCBI Taxonomy" id="439312"/>
    <lineage>
        <taxon>Eukaryota</taxon>
        <taxon>Fungi</taxon>
        <taxon>Fungi incertae sedis</taxon>
        <taxon>Mucoromycota</taxon>
        <taxon>Mucoromycotina</taxon>
        <taxon>Mucoromycetes</taxon>
        <taxon>Mucorales</taxon>
        <taxon>Mucorineae</taxon>
        <taxon>Mucoraceae</taxon>
        <taxon>Mucor</taxon>
    </lineage>
</organism>
<dbReference type="InterPro" id="IPR036770">
    <property type="entry name" value="Ankyrin_rpt-contain_sf"/>
</dbReference>
<evidence type="ECO:0000256" key="7">
    <source>
        <dbReference type="ARBA" id="ARBA00022737"/>
    </source>
</evidence>
<dbReference type="InterPro" id="IPR029002">
    <property type="entry name" value="PLPC/GPLD1"/>
</dbReference>
<dbReference type="PROSITE" id="PS50088">
    <property type="entry name" value="ANK_REPEAT"/>
    <property type="match status" value="2"/>
</dbReference>
<evidence type="ECO:0000313" key="16">
    <source>
        <dbReference type="Proteomes" id="UP001473302"/>
    </source>
</evidence>
<dbReference type="PRINTS" id="PR00718">
    <property type="entry name" value="PHPHLIPASED"/>
</dbReference>
<evidence type="ECO:0000256" key="6">
    <source>
        <dbReference type="ARBA" id="ARBA00022729"/>
    </source>
</evidence>
<dbReference type="SMART" id="SM00191">
    <property type="entry name" value="Int_alpha"/>
    <property type="match status" value="4"/>
</dbReference>
<dbReference type="InterPro" id="IPR013517">
    <property type="entry name" value="FG-GAP"/>
</dbReference>
<dbReference type="SUPFAM" id="SSF69318">
    <property type="entry name" value="Integrin alpha N-terminal domain"/>
    <property type="match status" value="1"/>
</dbReference>
<feature type="repeat" description="FG-GAP" evidence="13">
    <location>
        <begin position="783"/>
        <end position="845"/>
    </location>
</feature>
<feature type="repeat" description="ANK" evidence="12">
    <location>
        <begin position="342"/>
        <end position="374"/>
    </location>
</feature>
<dbReference type="Gene3D" id="1.25.40.20">
    <property type="entry name" value="Ankyrin repeat-containing domain"/>
    <property type="match status" value="2"/>
</dbReference>
<dbReference type="SUPFAM" id="SSF48403">
    <property type="entry name" value="Ankyrin repeat"/>
    <property type="match status" value="1"/>
</dbReference>
<comment type="similarity">
    <text evidence="2">Belongs to the GPLD1 family.</text>
</comment>
<accession>A0ABP9Z605</accession>
<gene>
    <name evidence="15" type="ORF">MFLAVUS_008056</name>
</gene>
<dbReference type="InterPro" id="IPR001028">
    <property type="entry name" value="Gprt_PLipase_D"/>
</dbReference>
<comment type="subcellular location">
    <subcellularLocation>
        <location evidence="1">Secreted</location>
    </subcellularLocation>
</comment>
<comment type="catalytic activity">
    <reaction evidence="11">
        <text>a 6-(alpha-D-glucosaminyl)-1-(1,2-diacyl-sn-glycero-3-phospho)-1D-myo-inositol + H2O = 6-(alpha-D-glucosaminyl)-1D-myo-inositol + a 1,2-diacyl-sn-glycero-3-phosphate + H(+)</text>
        <dbReference type="Rhea" id="RHEA:10832"/>
        <dbReference type="ChEBI" id="CHEBI:15377"/>
        <dbReference type="ChEBI" id="CHEBI:15378"/>
        <dbReference type="ChEBI" id="CHEBI:57997"/>
        <dbReference type="ChEBI" id="CHEBI:58608"/>
        <dbReference type="ChEBI" id="CHEBI:58700"/>
        <dbReference type="EC" id="3.1.4.50"/>
    </reaction>
</comment>
<evidence type="ECO:0000256" key="8">
    <source>
        <dbReference type="ARBA" id="ARBA00022801"/>
    </source>
</evidence>
<proteinExistence type="inferred from homology"/>
<evidence type="ECO:0000256" key="10">
    <source>
        <dbReference type="ARBA" id="ARBA00029753"/>
    </source>
</evidence>
<evidence type="ECO:0000256" key="9">
    <source>
        <dbReference type="ARBA" id="ARBA00023180"/>
    </source>
</evidence>
<dbReference type="Gene3D" id="2.130.10.130">
    <property type="entry name" value="Integrin alpha, N-terminal"/>
    <property type="match status" value="2"/>
</dbReference>
<evidence type="ECO:0000256" key="13">
    <source>
        <dbReference type="PROSITE-ProRule" id="PRU00803"/>
    </source>
</evidence>
<dbReference type="Pfam" id="PF01839">
    <property type="entry name" value="FG-GAP"/>
    <property type="match status" value="1"/>
</dbReference>
<keyword evidence="7" id="KW-0677">Repeat</keyword>
<dbReference type="EC" id="3.1.4.50" evidence="3"/>
<evidence type="ECO:0000313" key="15">
    <source>
        <dbReference type="EMBL" id="GAA5814558.1"/>
    </source>
</evidence>
<keyword evidence="6" id="KW-0732">Signal</keyword>
<dbReference type="Pfam" id="PF12796">
    <property type="entry name" value="Ank_2"/>
    <property type="match status" value="2"/>
</dbReference>
<dbReference type="InterPro" id="IPR002110">
    <property type="entry name" value="Ankyrin_rpt"/>
</dbReference>
<dbReference type="InterPro" id="IPR028994">
    <property type="entry name" value="Integrin_alpha_N"/>
</dbReference>
<evidence type="ECO:0000256" key="2">
    <source>
        <dbReference type="ARBA" id="ARBA00008652"/>
    </source>
</evidence>
<dbReference type="PANTHER" id="PTHR23221:SF7">
    <property type="entry name" value="PHOSPHATIDYLINOSITOL-GLYCAN-SPECIFIC PHOSPHOLIPASE D"/>
    <property type="match status" value="1"/>
</dbReference>
<sequence>MLKYHCKKPITSIKPYTENIPKTQPESSTCTCYILSLPIELLTRIFVLAQNPSLVQSCRHFWQMGASTTVRAHYLLHRYGSHQVLSKTSMRRNIVSLPVVEHLLQLHQCDPNVGGDDWLFRYACHLNYTSLCRLIIDRSLSLEHLPNEKSKRLLQFLSIACMKGAVDTIDLLVSDYNVGIHHAQETALTLACKENQLETVKHLYKKYGCDIHMQQEKLLRDACLYGYEDLVHFFISTNADVQAYNNAALQNATYKGFSRLVKLLLEAGADAEANQNVCMQHAIHNGDIETVEYLITIGGADARFNQDWALKQACRKGHVQLVDYLIRVLSKEGPIENVTNVHHGMPLQECLKHGKIKTVQLLLQRGADPNSKGAVRGIKYVMDPKCKLKAKADILNLMMEAGLDSDAVKSTTEKPSSGFVFGSRLSGCGIAVHNEITLRSLQNFVPKTFIEQTYKQDILESPGFVQAGSFFPDWGYNCLGYNQQSEDAHWPTFIKTAVNYIREVYPASQFRQDKHVQGLISFVFAIMSHGMADVKWHSLSGLSDYFIVAMANSDFHGNTKDAHLAADAGAEFTLRHSNSLSYLNETWQVPVKDIIEIYKRLYNNGSDKKYCMATAFAASKIDVEFGKLMFGYYGSKSPFLTEEMYSYYRGGIEDMSASVTDCYAELVHAFEHGSIHTSPDTLCASYFYTALPRPPCFKPPKSNNSLDLNPLIYKDYDHTTGVFTLTANVRSDHHYDSTLVPIVRSQTPDNHEVTNSMQLRFQSPMMPLGSNSNKACLSVGTDQGDITLTLPMSSGSLGHQLASGDFNANGQLDMAVSAPYHVHDTLQQQTGSVFILNNTVITEKYSGYNDIRDLSTFTLQGSVRHGRFGWSMATIDFNKDGVDDLAIATPFGKGNSGMIELYLGQTQLGLGNPTVYIQVQSRPFIPTVLAAIDVDQDDFKDLVVGCPLCSGMNQPQVGIVDIFISHHAGVTGSRIITQPDISIQNPNLNSSAYDHFGESILVIKDTILIGSPGYSIESKQRVGRVYAFDLKTLELKWTITGTTQFQQYGKVLATDNNEIIAISSPSEENIIGLQRYWQGGSVRIYDWNKLKNNNIDVVRDIDIEHGMISVMQGRTSAGHLGQSLSVFKKNNGKIGIWIGEPMSEQVSLTVQCIRNQVTLARFGSQIGPLGTDAICITSQRYGQNARTGV</sequence>
<evidence type="ECO:0000256" key="4">
    <source>
        <dbReference type="ARBA" id="ARBA00015988"/>
    </source>
</evidence>
<evidence type="ECO:0000256" key="12">
    <source>
        <dbReference type="PROSITE-ProRule" id="PRU00023"/>
    </source>
</evidence>
<evidence type="ECO:0000259" key="14">
    <source>
        <dbReference type="Pfam" id="PF00882"/>
    </source>
</evidence>
<keyword evidence="12" id="KW-0040">ANK repeat</keyword>
<evidence type="ECO:0000256" key="5">
    <source>
        <dbReference type="ARBA" id="ARBA00022525"/>
    </source>
</evidence>
<evidence type="ECO:0000256" key="11">
    <source>
        <dbReference type="ARBA" id="ARBA00093237"/>
    </source>
</evidence>
<keyword evidence="8" id="KW-0378">Hydrolase</keyword>
<dbReference type="InterPro" id="IPR013519">
    <property type="entry name" value="Int_alpha_beta-p"/>
</dbReference>
<comment type="caution">
    <text evidence="15">The sequence shown here is derived from an EMBL/GenBank/DDBJ whole genome shotgun (WGS) entry which is preliminary data.</text>
</comment>
<evidence type="ECO:0000256" key="1">
    <source>
        <dbReference type="ARBA" id="ARBA00004613"/>
    </source>
</evidence>
<feature type="repeat" description="ANK" evidence="12">
    <location>
        <begin position="244"/>
        <end position="276"/>
    </location>
</feature>
<dbReference type="PANTHER" id="PTHR23221">
    <property type="entry name" value="GLYCOSYLPHOSPHATIDYLINOSITOL PHOSPHOLIPASE D"/>
    <property type="match status" value="1"/>
</dbReference>